<proteinExistence type="predicted"/>
<protein>
    <recommendedName>
        <fullName evidence="4">DUF304 domain-containing protein</fullName>
    </recommendedName>
</protein>
<keyword evidence="3" id="KW-1185">Reference proteome</keyword>
<evidence type="ECO:0008006" key="4">
    <source>
        <dbReference type="Google" id="ProtNLM"/>
    </source>
</evidence>
<accession>A0ABY4IZZ9</accession>
<organism evidence="2 3">
    <name type="scientific">Microbacterium aurugineum</name>
    <dbReference type="NCBI Taxonomy" id="2851642"/>
    <lineage>
        <taxon>Bacteria</taxon>
        <taxon>Bacillati</taxon>
        <taxon>Actinomycetota</taxon>
        <taxon>Actinomycetes</taxon>
        <taxon>Micrococcales</taxon>
        <taxon>Microbacteriaceae</taxon>
        <taxon>Microbacterium</taxon>
    </lineage>
</organism>
<evidence type="ECO:0000313" key="2">
    <source>
        <dbReference type="EMBL" id="UPL18334.1"/>
    </source>
</evidence>
<keyword evidence="1" id="KW-1133">Transmembrane helix</keyword>
<feature type="transmembrane region" description="Helical" evidence="1">
    <location>
        <begin position="31"/>
        <end position="50"/>
    </location>
</feature>
<feature type="transmembrane region" description="Helical" evidence="1">
    <location>
        <begin position="56"/>
        <end position="77"/>
    </location>
</feature>
<sequence>MMTRNGSSSEEGSFSRVELLRLAPDGPLTTLGRNISMCGAVLLGVVVLVLPALQGASIGSVMLFAAAGLALIAAAGWNALRWRWLVRAAARDVQGAGALAGFAFSRADLDVDGTPADRVSAGWLLVHPDRLTVCIHAGLARPRHSVERQDYALRDIVSVSRRNETSVSYGRLDITVRGGLLSFILTPTNGSGMRGPREAEIESAAELLRVKRALRDD</sequence>
<keyword evidence="1" id="KW-0472">Membrane</keyword>
<dbReference type="Proteomes" id="UP000830631">
    <property type="component" value="Chromosome"/>
</dbReference>
<name>A0ABY4IZZ9_9MICO</name>
<gene>
    <name evidence="2" type="ORF">KV397_11505</name>
</gene>
<keyword evidence="1" id="KW-0812">Transmembrane</keyword>
<dbReference type="EMBL" id="CP078078">
    <property type="protein sequence ID" value="UPL18334.1"/>
    <property type="molecule type" value="Genomic_DNA"/>
</dbReference>
<evidence type="ECO:0000256" key="1">
    <source>
        <dbReference type="SAM" id="Phobius"/>
    </source>
</evidence>
<reference evidence="2 3" key="1">
    <citation type="submission" date="2021-06" db="EMBL/GenBank/DDBJ databases">
        <title>Genome-based taxonomic framework of Microbacterium strains isolated from marine environment, the description of four new species and reclassification of four preexisting species.</title>
        <authorList>
            <person name="Lee S.D."/>
            <person name="Kim S.-M."/>
            <person name="Byeon Y.-S."/>
            <person name="Yang H.L."/>
            <person name="Kim I.S."/>
        </authorList>
    </citation>
    <scope>NUCLEOTIDE SEQUENCE [LARGE SCALE GENOMIC DNA]</scope>
    <source>
        <strain evidence="2 3">KSW4-10</strain>
    </source>
</reference>
<evidence type="ECO:0000313" key="3">
    <source>
        <dbReference type="Proteomes" id="UP000830631"/>
    </source>
</evidence>